<dbReference type="Proteomes" id="UP000501690">
    <property type="component" value="Linkage Group LG9"/>
</dbReference>
<reference evidence="1 2" key="1">
    <citation type="submission" date="2019-04" db="EMBL/GenBank/DDBJ databases">
        <title>An improved genome assembly and genetic linkage map for asparagus bean, Vigna unguiculata ssp. sesquipedialis.</title>
        <authorList>
            <person name="Xia Q."/>
            <person name="Zhang R."/>
            <person name="Dong Y."/>
        </authorList>
    </citation>
    <scope>NUCLEOTIDE SEQUENCE [LARGE SCALE GENOMIC DNA]</scope>
    <source>
        <tissue evidence="1">Leaf</tissue>
    </source>
</reference>
<organism evidence="1 2">
    <name type="scientific">Vigna unguiculata</name>
    <name type="common">Cowpea</name>
    <dbReference type="NCBI Taxonomy" id="3917"/>
    <lineage>
        <taxon>Eukaryota</taxon>
        <taxon>Viridiplantae</taxon>
        <taxon>Streptophyta</taxon>
        <taxon>Embryophyta</taxon>
        <taxon>Tracheophyta</taxon>
        <taxon>Spermatophyta</taxon>
        <taxon>Magnoliopsida</taxon>
        <taxon>eudicotyledons</taxon>
        <taxon>Gunneridae</taxon>
        <taxon>Pentapetalae</taxon>
        <taxon>rosids</taxon>
        <taxon>fabids</taxon>
        <taxon>Fabales</taxon>
        <taxon>Fabaceae</taxon>
        <taxon>Papilionoideae</taxon>
        <taxon>50 kb inversion clade</taxon>
        <taxon>NPAAA clade</taxon>
        <taxon>indigoferoid/millettioid clade</taxon>
        <taxon>Phaseoleae</taxon>
        <taxon>Vigna</taxon>
    </lineage>
</organism>
<gene>
    <name evidence="1" type="ORF">DEO72_LG9g2096</name>
</gene>
<evidence type="ECO:0000313" key="2">
    <source>
        <dbReference type="Proteomes" id="UP000501690"/>
    </source>
</evidence>
<accession>A0A4D6MZU0</accession>
<evidence type="ECO:0000313" key="1">
    <source>
        <dbReference type="EMBL" id="QCE07080.1"/>
    </source>
</evidence>
<name>A0A4D6MZU0_VIGUN</name>
<dbReference type="AlphaFoldDB" id="A0A4D6MZU0"/>
<keyword evidence="2" id="KW-1185">Reference proteome</keyword>
<protein>
    <submittedName>
        <fullName evidence="1">Uncharacterized protein</fullName>
    </submittedName>
</protein>
<sequence>MVVQILARWQQAHGADLQSYCYCVCWLTVAGAGTLESSSSSVRCFRCHDWFVAEKMERRFVLMLEARTGCWSTVACRFVVEKMVQG</sequence>
<dbReference type="EMBL" id="CP039353">
    <property type="protein sequence ID" value="QCE07080.1"/>
    <property type="molecule type" value="Genomic_DNA"/>
</dbReference>
<proteinExistence type="predicted"/>